<dbReference type="InterPro" id="IPR013320">
    <property type="entry name" value="ConA-like_dom_sf"/>
</dbReference>
<comment type="similarity">
    <text evidence="1 5">Belongs to the glycosyl hydrolase 32 family.</text>
</comment>
<dbReference type="eggNOG" id="COG1621">
    <property type="taxonomic scope" value="Bacteria"/>
</dbReference>
<protein>
    <recommendedName>
        <fullName evidence="2">beta-fructofuranosidase</fullName>
        <ecNumber evidence="2">3.2.1.26</ecNumber>
    </recommendedName>
</protein>
<dbReference type="EMBL" id="CP003924">
    <property type="protein sequence ID" value="AGS34533.1"/>
    <property type="molecule type" value="Genomic_DNA"/>
</dbReference>
<evidence type="ECO:0000256" key="2">
    <source>
        <dbReference type="ARBA" id="ARBA00012758"/>
    </source>
</evidence>
<proteinExistence type="inferred from homology"/>
<dbReference type="PANTHER" id="PTHR43101">
    <property type="entry name" value="BETA-FRUCTOSIDASE"/>
    <property type="match status" value="1"/>
</dbReference>
<organism evidence="8 9">
    <name type="scientific">Corynebacterium maris DSM 45190</name>
    <dbReference type="NCBI Taxonomy" id="1224163"/>
    <lineage>
        <taxon>Bacteria</taxon>
        <taxon>Bacillati</taxon>
        <taxon>Actinomycetota</taxon>
        <taxon>Actinomycetes</taxon>
        <taxon>Mycobacteriales</taxon>
        <taxon>Corynebacteriaceae</taxon>
        <taxon>Corynebacterium</taxon>
    </lineage>
</organism>
<dbReference type="Gene3D" id="2.115.10.20">
    <property type="entry name" value="Glycosyl hydrolase domain, family 43"/>
    <property type="match status" value="1"/>
</dbReference>
<reference evidence="8 9" key="1">
    <citation type="submission" date="2012-11" db="EMBL/GenBank/DDBJ databases">
        <title>The complete genome sequence of Corynebacterium maris Coryn-1 (=DSM 45190).</title>
        <authorList>
            <person name="Schaffert L."/>
            <person name="Albersmeier A."/>
            <person name="Kalinowski J."/>
            <person name="Ruckert C."/>
        </authorList>
    </citation>
    <scope>NUCLEOTIDE SEQUENCE [LARGE SCALE GENOMIC DNA]</scope>
    <source>
        <strain evidence="9">Coryn-1</strain>
    </source>
</reference>
<feature type="domain" description="Glycosyl hydrolase family 32 C-terminal" evidence="7">
    <location>
        <begin position="377"/>
        <end position="457"/>
    </location>
</feature>
<dbReference type="AlphaFoldDB" id="S5TIJ9"/>
<evidence type="ECO:0000256" key="4">
    <source>
        <dbReference type="ARBA" id="ARBA00023295"/>
    </source>
</evidence>
<evidence type="ECO:0000256" key="1">
    <source>
        <dbReference type="ARBA" id="ARBA00009902"/>
    </source>
</evidence>
<feature type="domain" description="Glycosyl hydrolase family 32 N-terminal" evidence="6">
    <location>
        <begin position="11"/>
        <end position="337"/>
    </location>
</feature>
<dbReference type="PANTHER" id="PTHR43101:SF1">
    <property type="entry name" value="BETA-FRUCTOSIDASE"/>
    <property type="match status" value="1"/>
</dbReference>
<dbReference type="SMART" id="SM00640">
    <property type="entry name" value="Glyco_32"/>
    <property type="match status" value="1"/>
</dbReference>
<keyword evidence="4 5" id="KW-0326">Glycosidase</keyword>
<dbReference type="SUPFAM" id="SSF75005">
    <property type="entry name" value="Arabinanase/levansucrase/invertase"/>
    <property type="match status" value="1"/>
</dbReference>
<dbReference type="HOGENOM" id="CLU_562269_0_0_11"/>
<evidence type="ECO:0000256" key="5">
    <source>
        <dbReference type="RuleBase" id="RU362110"/>
    </source>
</evidence>
<dbReference type="InterPro" id="IPR013189">
    <property type="entry name" value="Glyco_hydro_32_C"/>
</dbReference>
<dbReference type="OrthoDB" id="9776657at2"/>
<evidence type="ECO:0000259" key="6">
    <source>
        <dbReference type="Pfam" id="PF00251"/>
    </source>
</evidence>
<keyword evidence="3 5" id="KW-0378">Hydrolase</keyword>
<evidence type="ECO:0000259" key="7">
    <source>
        <dbReference type="Pfam" id="PF08244"/>
    </source>
</evidence>
<dbReference type="InterPro" id="IPR023296">
    <property type="entry name" value="Glyco_hydro_beta-prop_sf"/>
</dbReference>
<evidence type="ECO:0000313" key="9">
    <source>
        <dbReference type="Proteomes" id="UP000015388"/>
    </source>
</evidence>
<dbReference type="Pfam" id="PF08244">
    <property type="entry name" value="Glyco_hydro_32C"/>
    <property type="match status" value="1"/>
</dbReference>
<sequence length="469" mass="50658">MAADIHRPELHVTAEIGVLNAPAGILSNGNVWHMFYQFQPKPGGPARWGHAIGSDGPLDWDFCDDVLAPEGDEITVRAGSVVAEGDGIGLYFTSATEDNNTIKYAEAATIPDDCPISDEPTALDDQFRRVTTAVADRDGHARFRSPCVVPGWNSEQDRDAGHEGFLMLAVSGPMDAPQPVILTSEDGRDWDFRGPLTFSGDADIELSSLVAPRIMRLRDEVDGEIYDILLVTQERDGIDHSGYLVGQLEGTEFTITRGFTRIDYGHDFTRPRNATFTPGTVPEAERDDQAIMFGLLNGVGRQDDATQHYSLELGGWVNALSVPRVVTLQGGLLYQTPVSGMPEMVRSTKRARSWTGLCEIPEGSTLSVSLFNGEGEVACRITHSGDELTLDRSMDPRFADAPATAPLQEGDTDSLTILVDGSTVEVFADGGQVTMASRVYFDGGCSGITAETTGDAEILRDWQGAGSRV</sequence>
<dbReference type="SUPFAM" id="SSF49899">
    <property type="entry name" value="Concanavalin A-like lectins/glucanases"/>
    <property type="match status" value="1"/>
</dbReference>
<dbReference type="Pfam" id="PF00251">
    <property type="entry name" value="Glyco_hydro_32N"/>
    <property type="match status" value="1"/>
</dbReference>
<accession>S5TIJ9</accession>
<evidence type="ECO:0000256" key="3">
    <source>
        <dbReference type="ARBA" id="ARBA00022801"/>
    </source>
</evidence>
<dbReference type="STRING" id="1224163.B841_05300"/>
<dbReference type="KEGG" id="cmd:B841_05300"/>
<keyword evidence="9" id="KW-1185">Reference proteome</keyword>
<dbReference type="RefSeq" id="WP_020934466.1">
    <property type="nucleotide sequence ID" value="NC_021915.1"/>
</dbReference>
<dbReference type="GO" id="GO:0005975">
    <property type="term" value="P:carbohydrate metabolic process"/>
    <property type="evidence" value="ECO:0007669"/>
    <property type="project" value="InterPro"/>
</dbReference>
<dbReference type="InterPro" id="IPR051214">
    <property type="entry name" value="GH32_Enzymes"/>
</dbReference>
<dbReference type="InterPro" id="IPR013148">
    <property type="entry name" value="Glyco_hydro_32_N"/>
</dbReference>
<dbReference type="EC" id="3.2.1.26" evidence="2"/>
<evidence type="ECO:0000313" key="8">
    <source>
        <dbReference type="EMBL" id="AGS34533.1"/>
    </source>
</evidence>
<dbReference type="Gene3D" id="2.60.120.560">
    <property type="entry name" value="Exo-inulinase, domain 1"/>
    <property type="match status" value="1"/>
</dbReference>
<name>S5TIJ9_9CORY</name>
<dbReference type="Proteomes" id="UP000015388">
    <property type="component" value="Chromosome"/>
</dbReference>
<dbReference type="PATRIC" id="fig|1224163.3.peg.1062"/>
<dbReference type="GO" id="GO:0004564">
    <property type="term" value="F:beta-fructofuranosidase activity"/>
    <property type="evidence" value="ECO:0007669"/>
    <property type="project" value="UniProtKB-EC"/>
</dbReference>
<gene>
    <name evidence="8" type="ORF">B841_05300</name>
</gene>
<dbReference type="InterPro" id="IPR001362">
    <property type="entry name" value="Glyco_hydro_32"/>
</dbReference>